<name>A0A1D1VXZ2_RAMVA</name>
<feature type="region of interest" description="Disordered" evidence="1">
    <location>
        <begin position="1"/>
        <end position="23"/>
    </location>
</feature>
<evidence type="ECO:0000313" key="2">
    <source>
        <dbReference type="EMBL" id="GAV03894.1"/>
    </source>
</evidence>
<proteinExistence type="predicted"/>
<accession>A0A1D1VXZ2</accession>
<keyword evidence="3" id="KW-1185">Reference proteome</keyword>
<feature type="compositionally biased region" description="Polar residues" evidence="1">
    <location>
        <begin position="1"/>
        <end position="11"/>
    </location>
</feature>
<organism evidence="2 3">
    <name type="scientific">Ramazzottius varieornatus</name>
    <name type="common">Water bear</name>
    <name type="synonym">Tardigrade</name>
    <dbReference type="NCBI Taxonomy" id="947166"/>
    <lineage>
        <taxon>Eukaryota</taxon>
        <taxon>Metazoa</taxon>
        <taxon>Ecdysozoa</taxon>
        <taxon>Tardigrada</taxon>
        <taxon>Eutardigrada</taxon>
        <taxon>Parachela</taxon>
        <taxon>Hypsibioidea</taxon>
        <taxon>Ramazzottiidae</taxon>
        <taxon>Ramazzottius</taxon>
    </lineage>
</organism>
<evidence type="ECO:0000313" key="3">
    <source>
        <dbReference type="Proteomes" id="UP000186922"/>
    </source>
</evidence>
<comment type="caution">
    <text evidence="2">The sequence shown here is derived from an EMBL/GenBank/DDBJ whole genome shotgun (WGS) entry which is preliminary data.</text>
</comment>
<dbReference type="EMBL" id="BDGG01000010">
    <property type="protein sequence ID" value="GAV03894.1"/>
    <property type="molecule type" value="Genomic_DNA"/>
</dbReference>
<protein>
    <submittedName>
        <fullName evidence="2">Uncharacterized protein</fullName>
    </submittedName>
</protein>
<reference evidence="2 3" key="1">
    <citation type="journal article" date="2016" name="Nat. Commun.">
        <title>Extremotolerant tardigrade genome and improved radiotolerance of human cultured cells by tardigrade-unique protein.</title>
        <authorList>
            <person name="Hashimoto T."/>
            <person name="Horikawa D.D."/>
            <person name="Saito Y."/>
            <person name="Kuwahara H."/>
            <person name="Kozuka-Hata H."/>
            <person name="Shin-I T."/>
            <person name="Minakuchi Y."/>
            <person name="Ohishi K."/>
            <person name="Motoyama A."/>
            <person name="Aizu T."/>
            <person name="Enomoto A."/>
            <person name="Kondo K."/>
            <person name="Tanaka S."/>
            <person name="Hara Y."/>
            <person name="Koshikawa S."/>
            <person name="Sagara H."/>
            <person name="Miura T."/>
            <person name="Yokobori S."/>
            <person name="Miyagawa K."/>
            <person name="Suzuki Y."/>
            <person name="Kubo T."/>
            <person name="Oyama M."/>
            <person name="Kohara Y."/>
            <person name="Fujiyama A."/>
            <person name="Arakawa K."/>
            <person name="Katayama T."/>
            <person name="Toyoda A."/>
            <person name="Kunieda T."/>
        </authorList>
    </citation>
    <scope>NUCLEOTIDE SEQUENCE [LARGE SCALE GENOMIC DNA]</scope>
    <source>
        <strain evidence="2 3">YOKOZUNA-1</strain>
    </source>
</reference>
<dbReference type="AlphaFoldDB" id="A0A1D1VXZ2"/>
<dbReference type="Proteomes" id="UP000186922">
    <property type="component" value="Unassembled WGS sequence"/>
</dbReference>
<sequence length="52" mass="5670">MAKNVVFNTDPSKMKGHRTAASNGSSLRQGVMYCSGRVPLNKSMHQIYGSII</sequence>
<evidence type="ECO:0000256" key="1">
    <source>
        <dbReference type="SAM" id="MobiDB-lite"/>
    </source>
</evidence>
<gene>
    <name evidence="2" type="primary">RvY_14262-1</name>
    <name evidence="2" type="synonym">RvY_14262.1</name>
    <name evidence="2" type="ORF">RvY_14262</name>
</gene>